<gene>
    <name evidence="1" type="ORF">NCTC11647_04184</name>
</gene>
<dbReference type="AlphaFoldDB" id="A0A2T3QKR7"/>
<dbReference type="InterPro" id="IPR016873">
    <property type="entry name" value="Caps_polysacc_synth_BcbE_prd"/>
</dbReference>
<accession>A0A2T3QKR7</accession>
<dbReference type="EMBL" id="UATL01000007">
    <property type="protein sequence ID" value="SPY45730.1"/>
    <property type="molecule type" value="Genomic_DNA"/>
</dbReference>
<dbReference type="GO" id="GO:0016740">
    <property type="term" value="F:transferase activity"/>
    <property type="evidence" value="ECO:0007669"/>
    <property type="project" value="UniProtKB-KW"/>
</dbReference>
<sequence length="242" mass="27987">MIVIPMAGLSSRFYKAGYTQPKYMLQAHGKTLFDHALNSFEQYFATEPFLFIVRDIDGTVDFVKQSVEKLGIQQSHIYVLQEPTRGQAETVYLGLNSVPEYQGSITIFNIDTFRPNFHYPEELKLWDGYLEVFQGEGDNWSFAKAESPLSTKVIKTAEKEPISDLCSTGLYYFSDSAFFIESYQQYIQQPVETWAKGELYIAPLYNYLIQQNKNIHYHLIQRDDVIFCGVPDEYTAFLETSF</sequence>
<evidence type="ECO:0000313" key="1">
    <source>
        <dbReference type="EMBL" id="SPY45730.1"/>
    </source>
</evidence>
<reference evidence="1 2" key="1">
    <citation type="submission" date="2018-06" db="EMBL/GenBank/DDBJ databases">
        <authorList>
            <consortium name="Pathogen Informatics"/>
            <person name="Doyle S."/>
        </authorList>
    </citation>
    <scope>NUCLEOTIDE SEQUENCE [LARGE SCALE GENOMIC DNA]</scope>
    <source>
        <strain evidence="1 2">NCTC11647</strain>
    </source>
</reference>
<dbReference type="InterPro" id="IPR029044">
    <property type="entry name" value="Nucleotide-diphossugar_trans"/>
</dbReference>
<dbReference type="CDD" id="cd04183">
    <property type="entry name" value="GT2_BcE_like"/>
    <property type="match status" value="1"/>
</dbReference>
<keyword evidence="1" id="KW-0808">Transferase</keyword>
<dbReference type="Gene3D" id="3.90.550.10">
    <property type="entry name" value="Spore Coat Polysaccharide Biosynthesis Protein SpsA, Chain A"/>
    <property type="match status" value="1"/>
</dbReference>
<dbReference type="PIRSF" id="PIRSF028162">
    <property type="entry name" value="BcbE_prd"/>
    <property type="match status" value="1"/>
</dbReference>
<organism evidence="1 2">
    <name type="scientific">Photobacterium damselae</name>
    <dbReference type="NCBI Taxonomy" id="38293"/>
    <lineage>
        <taxon>Bacteria</taxon>
        <taxon>Pseudomonadati</taxon>
        <taxon>Pseudomonadota</taxon>
        <taxon>Gammaproteobacteria</taxon>
        <taxon>Vibrionales</taxon>
        <taxon>Vibrionaceae</taxon>
        <taxon>Photobacterium</taxon>
    </lineage>
</organism>
<protein>
    <submittedName>
        <fullName evidence="1">UDP-N-acetylglucosamine diphosphorylase/glucosamine-1-phosphate N-acetyltransferase</fullName>
    </submittedName>
</protein>
<name>A0A2T3QKR7_PHODM</name>
<dbReference type="SUPFAM" id="SSF53448">
    <property type="entry name" value="Nucleotide-diphospho-sugar transferases"/>
    <property type="match status" value="1"/>
</dbReference>
<proteinExistence type="predicted"/>
<evidence type="ECO:0000313" key="2">
    <source>
        <dbReference type="Proteomes" id="UP000251647"/>
    </source>
</evidence>
<dbReference type="OrthoDB" id="9788272at2"/>
<dbReference type="Proteomes" id="UP000251647">
    <property type="component" value="Unassembled WGS sequence"/>
</dbReference>
<dbReference type="RefSeq" id="WP_005302562.1">
    <property type="nucleotide sequence ID" value="NZ_PYOG01000008.1"/>
</dbReference>